<dbReference type="AlphaFoldDB" id="A0AAD4TFL6"/>
<proteinExistence type="inferred from homology"/>
<keyword evidence="3" id="KW-0479">Metal-binding</keyword>
<dbReference type="EMBL" id="JAJJMB010001820">
    <property type="protein sequence ID" value="KAI3954997.1"/>
    <property type="molecule type" value="Genomic_DNA"/>
</dbReference>
<dbReference type="Proteomes" id="UP001202328">
    <property type="component" value="Unassembled WGS sequence"/>
</dbReference>
<dbReference type="InterPro" id="IPR036565">
    <property type="entry name" value="Mur-like_cat_sf"/>
</dbReference>
<dbReference type="Gene3D" id="3.90.190.20">
    <property type="entry name" value="Mur ligase, C-terminal domain"/>
    <property type="match status" value="1"/>
</dbReference>
<evidence type="ECO:0000256" key="3">
    <source>
        <dbReference type="ARBA" id="ARBA00022723"/>
    </source>
</evidence>
<dbReference type="PANTHER" id="PTHR11136">
    <property type="entry name" value="FOLYLPOLYGLUTAMATE SYNTHASE-RELATED"/>
    <property type="match status" value="1"/>
</dbReference>
<evidence type="ECO:0000256" key="1">
    <source>
        <dbReference type="ARBA" id="ARBA00008276"/>
    </source>
</evidence>
<dbReference type="GO" id="GO:0005524">
    <property type="term" value="F:ATP binding"/>
    <property type="evidence" value="ECO:0007669"/>
    <property type="project" value="UniProtKB-KW"/>
</dbReference>
<comment type="caution">
    <text evidence="9">The sequence shown here is derived from an EMBL/GenBank/DDBJ whole genome shotgun (WGS) entry which is preliminary data.</text>
</comment>
<evidence type="ECO:0000256" key="2">
    <source>
        <dbReference type="ARBA" id="ARBA00022598"/>
    </source>
</evidence>
<dbReference type="InterPro" id="IPR013221">
    <property type="entry name" value="Mur_ligase_cen"/>
</dbReference>
<keyword evidence="10" id="KW-1185">Reference proteome</keyword>
<feature type="domain" description="Mur ligase C-terminal" evidence="7">
    <location>
        <begin position="386"/>
        <end position="457"/>
    </location>
</feature>
<dbReference type="InterPro" id="IPR018109">
    <property type="entry name" value="Folylpolyglutamate_synth_CS"/>
</dbReference>
<name>A0AAD4TFL6_9MAGN</name>
<evidence type="ECO:0000313" key="9">
    <source>
        <dbReference type="EMBL" id="KAI3954997.1"/>
    </source>
</evidence>
<accession>A0AAD4TFL6</accession>
<dbReference type="SUPFAM" id="SSF53244">
    <property type="entry name" value="MurD-like peptide ligases, peptide-binding domain"/>
    <property type="match status" value="1"/>
</dbReference>
<dbReference type="GO" id="GO:0046872">
    <property type="term" value="F:metal ion binding"/>
    <property type="evidence" value="ECO:0007669"/>
    <property type="project" value="UniProtKB-KW"/>
</dbReference>
<dbReference type="PANTHER" id="PTHR11136:SF0">
    <property type="entry name" value="DIHYDROFOLATE SYNTHETASE-RELATED"/>
    <property type="match status" value="1"/>
</dbReference>
<dbReference type="Gene3D" id="3.40.1190.10">
    <property type="entry name" value="Mur-like, catalytic domain"/>
    <property type="match status" value="1"/>
</dbReference>
<dbReference type="NCBIfam" id="TIGR01499">
    <property type="entry name" value="folC"/>
    <property type="match status" value="1"/>
</dbReference>
<evidence type="ECO:0000256" key="5">
    <source>
        <dbReference type="ARBA" id="ARBA00022840"/>
    </source>
</evidence>
<dbReference type="PROSITE" id="PS01011">
    <property type="entry name" value="FOLYLPOLYGLU_SYNT_1"/>
    <property type="match status" value="1"/>
</dbReference>
<sequence length="554" mass="60033">MKIFNILHRNYNNLTSRQTLLSITSKIHKLGVFGNRRFSTMTTEEPELKEFTDYLDNLKNYERSGVPIGAGTDSDDGFDMGRMNRLMERLGNPQSRFKSVHIAGTKGKGSTAMFLSNILRQEGYSVGCYTSPHLWSIRERILLGRNGEPVSGKSLNSLFLRVKDILDLSFQMENGSISHFEVFTAVAFTLFAQENVDIAIVEAGLGGARDATNVFSSSELLASIITTIGEEHLAALGGSLESIAKAKSGIIKQACPVVFGGPFEPHIESILYDKASSMGSPIVSASAPGNRSSIRDIKRNNGKPYQICNILIDIEKDLQLSIELFDVRMPMVGRHQLQNAVTATCAALSLREQGWRISDESIRVGLEHAFLAGRSQFLTPKEAEAVGLAGATILVDGAHTKESARSLTDTIQLTFPDAPLALVVAMANDKDHLAFAKELLSGKTPDAVILTEVNIAGGSSRLTPASLLKESWVQAATELGVTFSDMGIEGVDKCLVEEQGKHKCVVLGTGRSVEESMNIANDLLRARVPDSQSCLIAVTGSLHIVSSLLAPLRR</sequence>
<evidence type="ECO:0000259" key="7">
    <source>
        <dbReference type="Pfam" id="PF02875"/>
    </source>
</evidence>
<protein>
    <recommendedName>
        <fullName evidence="11">Mur ligase central domain-containing protein</fullName>
    </recommendedName>
</protein>
<reference evidence="9" key="1">
    <citation type="submission" date="2022-04" db="EMBL/GenBank/DDBJ databases">
        <title>A functionally conserved STORR gene fusion in Papaver species that diverged 16.8 million years ago.</title>
        <authorList>
            <person name="Catania T."/>
        </authorList>
    </citation>
    <scope>NUCLEOTIDE SEQUENCE</scope>
    <source>
        <strain evidence="9">S-188037</strain>
    </source>
</reference>
<dbReference type="InterPro" id="IPR001645">
    <property type="entry name" value="Folylpolyglutamate_synth"/>
</dbReference>
<keyword evidence="2" id="KW-0436">Ligase</keyword>
<evidence type="ECO:0000256" key="6">
    <source>
        <dbReference type="ARBA" id="ARBA00022842"/>
    </source>
</evidence>
<evidence type="ECO:0000256" key="4">
    <source>
        <dbReference type="ARBA" id="ARBA00022741"/>
    </source>
</evidence>
<dbReference type="InterPro" id="IPR004101">
    <property type="entry name" value="Mur_ligase_C"/>
</dbReference>
<keyword evidence="6" id="KW-0460">Magnesium</keyword>
<dbReference type="Pfam" id="PF08245">
    <property type="entry name" value="Mur_ligase_M"/>
    <property type="match status" value="1"/>
</dbReference>
<dbReference type="SUPFAM" id="SSF53623">
    <property type="entry name" value="MurD-like peptide ligases, catalytic domain"/>
    <property type="match status" value="1"/>
</dbReference>
<dbReference type="Pfam" id="PF02875">
    <property type="entry name" value="Mur_ligase_C"/>
    <property type="match status" value="1"/>
</dbReference>
<dbReference type="GO" id="GO:0004326">
    <property type="term" value="F:tetrahydrofolylpolyglutamate synthase activity"/>
    <property type="evidence" value="ECO:0007669"/>
    <property type="project" value="InterPro"/>
</dbReference>
<comment type="similarity">
    <text evidence="1">Belongs to the folylpolyglutamate synthase family.</text>
</comment>
<keyword evidence="4" id="KW-0547">Nucleotide-binding</keyword>
<evidence type="ECO:0008006" key="11">
    <source>
        <dbReference type="Google" id="ProtNLM"/>
    </source>
</evidence>
<feature type="domain" description="Mur ligase central" evidence="8">
    <location>
        <begin position="189"/>
        <end position="347"/>
    </location>
</feature>
<organism evidence="9 10">
    <name type="scientific">Papaver atlanticum</name>
    <dbReference type="NCBI Taxonomy" id="357466"/>
    <lineage>
        <taxon>Eukaryota</taxon>
        <taxon>Viridiplantae</taxon>
        <taxon>Streptophyta</taxon>
        <taxon>Embryophyta</taxon>
        <taxon>Tracheophyta</taxon>
        <taxon>Spermatophyta</taxon>
        <taxon>Magnoliopsida</taxon>
        <taxon>Ranunculales</taxon>
        <taxon>Papaveraceae</taxon>
        <taxon>Papaveroideae</taxon>
        <taxon>Papaver</taxon>
    </lineage>
</organism>
<dbReference type="GO" id="GO:0008841">
    <property type="term" value="F:dihydrofolate synthase activity"/>
    <property type="evidence" value="ECO:0007669"/>
    <property type="project" value="TreeGrafter"/>
</dbReference>
<keyword evidence="5" id="KW-0067">ATP-binding</keyword>
<dbReference type="FunFam" id="3.40.1190.10:FF:000012">
    <property type="entry name" value="Dihydrofolate synthetase"/>
    <property type="match status" value="1"/>
</dbReference>
<dbReference type="GO" id="GO:0005737">
    <property type="term" value="C:cytoplasm"/>
    <property type="evidence" value="ECO:0007669"/>
    <property type="project" value="TreeGrafter"/>
</dbReference>
<dbReference type="InterPro" id="IPR036615">
    <property type="entry name" value="Mur_ligase_C_dom_sf"/>
</dbReference>
<evidence type="ECO:0000259" key="8">
    <source>
        <dbReference type="Pfam" id="PF08245"/>
    </source>
</evidence>
<gene>
    <name evidence="9" type="ORF">MKW98_005000</name>
</gene>
<evidence type="ECO:0000313" key="10">
    <source>
        <dbReference type="Proteomes" id="UP001202328"/>
    </source>
</evidence>